<dbReference type="Gene3D" id="1.25.40.10">
    <property type="entry name" value="Tetratricopeptide repeat domain"/>
    <property type="match status" value="2"/>
</dbReference>
<keyword evidence="1" id="KW-0677">Repeat</keyword>
<gene>
    <name evidence="4" type="ORF">E4582_02780</name>
</gene>
<sequence>MPDRTIARPKGRSHARYLSTFLALVLAGCASHGSHTNSQAALPEWERAHVAAVAAYQAGNYTQSAEHARLAHQAVVATLGPQTDEAAGVLSMLAAAELANGRHAEAAEGFEASLRILRAVDEPQARDITGALNNLGELYRQQDELDRALPYFEEAHATSEAAFGATAIESARTRASLAMIRHQLGHLDQAQRDYATALELMDVAGAAPGDKARVRANQADLLARMGDTAAARAALEDVLAIEEAHLPADHPNLAYTLNSLAVVADAQKQHAEALTFYERALAIRRATLPPEHPALAVILGNMAGTYADMGNTSEARARYVEAIRILRSGSGSGSGGGGGGGNQHPDLQAYEAGLRALD</sequence>
<dbReference type="PANTHER" id="PTHR45641:SF19">
    <property type="entry name" value="NEPHROCYSTIN-3"/>
    <property type="match status" value="1"/>
</dbReference>
<dbReference type="Proteomes" id="UP000298681">
    <property type="component" value="Unassembled WGS sequence"/>
</dbReference>
<dbReference type="PROSITE" id="PS50005">
    <property type="entry name" value="TPR"/>
    <property type="match status" value="1"/>
</dbReference>
<evidence type="ECO:0000313" key="4">
    <source>
        <dbReference type="EMBL" id="TKS53803.1"/>
    </source>
</evidence>
<name>A0A4Z1RC99_9GAMM</name>
<dbReference type="Pfam" id="PF13424">
    <property type="entry name" value="TPR_12"/>
    <property type="match status" value="2"/>
</dbReference>
<dbReference type="EMBL" id="SPUH01000001">
    <property type="protein sequence ID" value="TKS53803.1"/>
    <property type="molecule type" value="Genomic_DNA"/>
</dbReference>
<dbReference type="PANTHER" id="PTHR45641">
    <property type="entry name" value="TETRATRICOPEPTIDE REPEAT PROTEIN (AFU_ORTHOLOGUE AFUA_6G03870)"/>
    <property type="match status" value="1"/>
</dbReference>
<dbReference type="InterPro" id="IPR011990">
    <property type="entry name" value="TPR-like_helical_dom_sf"/>
</dbReference>
<dbReference type="RefSeq" id="WP_134673187.1">
    <property type="nucleotide sequence ID" value="NZ_SPUH01000001.1"/>
</dbReference>
<keyword evidence="5" id="KW-1185">Reference proteome</keyword>
<protein>
    <submittedName>
        <fullName evidence="4">Tetratricopeptide repeat protein</fullName>
    </submittedName>
</protein>
<keyword evidence="2 3" id="KW-0802">TPR repeat</keyword>
<accession>A0A4Z1RC99</accession>
<feature type="repeat" description="TPR" evidence="3">
    <location>
        <begin position="129"/>
        <end position="162"/>
    </location>
</feature>
<evidence type="ECO:0000256" key="2">
    <source>
        <dbReference type="ARBA" id="ARBA00022803"/>
    </source>
</evidence>
<evidence type="ECO:0000313" key="5">
    <source>
        <dbReference type="Proteomes" id="UP000298681"/>
    </source>
</evidence>
<dbReference type="SMART" id="SM00028">
    <property type="entry name" value="TPR"/>
    <property type="match status" value="6"/>
</dbReference>
<reference evidence="4 5" key="1">
    <citation type="submission" date="2019-01" db="EMBL/GenBank/DDBJ databases">
        <authorList>
            <person name="Zhang S."/>
        </authorList>
    </citation>
    <scope>NUCLEOTIDE SEQUENCE [LARGE SCALE GENOMIC DNA]</scope>
    <source>
        <strain evidence="4 5">1626</strain>
    </source>
</reference>
<dbReference type="InterPro" id="IPR019734">
    <property type="entry name" value="TPR_rpt"/>
</dbReference>
<dbReference type="Pfam" id="PF13374">
    <property type="entry name" value="TPR_10"/>
    <property type="match status" value="1"/>
</dbReference>
<evidence type="ECO:0000256" key="3">
    <source>
        <dbReference type="PROSITE-ProRule" id="PRU00339"/>
    </source>
</evidence>
<dbReference type="PROSITE" id="PS51257">
    <property type="entry name" value="PROKAR_LIPOPROTEIN"/>
    <property type="match status" value="1"/>
</dbReference>
<comment type="caution">
    <text evidence="4">The sequence shown here is derived from an EMBL/GenBank/DDBJ whole genome shotgun (WGS) entry which is preliminary data.</text>
</comment>
<dbReference type="AlphaFoldDB" id="A0A4Z1RC99"/>
<evidence type="ECO:0000256" key="1">
    <source>
        <dbReference type="ARBA" id="ARBA00022737"/>
    </source>
</evidence>
<proteinExistence type="predicted"/>
<organism evidence="4 5">
    <name type="scientific">Luteimonas yindakuii</name>
    <dbReference type="NCBI Taxonomy" id="2565782"/>
    <lineage>
        <taxon>Bacteria</taxon>
        <taxon>Pseudomonadati</taxon>
        <taxon>Pseudomonadota</taxon>
        <taxon>Gammaproteobacteria</taxon>
        <taxon>Lysobacterales</taxon>
        <taxon>Lysobacteraceae</taxon>
        <taxon>Luteimonas</taxon>
    </lineage>
</organism>
<dbReference type="SUPFAM" id="SSF48452">
    <property type="entry name" value="TPR-like"/>
    <property type="match status" value="2"/>
</dbReference>